<dbReference type="KEGG" id="fhl:OE105_00905"/>
<proteinExistence type="predicted"/>
<evidence type="ECO:0000256" key="1">
    <source>
        <dbReference type="SAM" id="Coils"/>
    </source>
</evidence>
<dbReference type="Proteomes" id="UP001164726">
    <property type="component" value="Chromosome"/>
</dbReference>
<keyword evidence="1" id="KW-0175">Coiled coil</keyword>
<gene>
    <name evidence="2" type="ORF">OE105_00905</name>
</gene>
<evidence type="ECO:0000313" key="3">
    <source>
        <dbReference type="Proteomes" id="UP001164726"/>
    </source>
</evidence>
<reference evidence="2" key="1">
    <citation type="submission" date="2022-09" db="EMBL/GenBank/DDBJ databases">
        <title>Complete Genomes of Fervidibacillus albus and Fervidibacillus halotolerans isolated from tidal flat sediments.</title>
        <authorList>
            <person name="Kwon K.K."/>
            <person name="Yang S.-H."/>
            <person name="Park M.J."/>
            <person name="Oh H.-M."/>
        </authorList>
    </citation>
    <scope>NUCLEOTIDE SEQUENCE</scope>
    <source>
        <strain evidence="2">MEBiC13594</strain>
    </source>
</reference>
<dbReference type="AlphaFoldDB" id="A0A9E8S0N0"/>
<dbReference type="EMBL" id="CP106877">
    <property type="protein sequence ID" value="WAA12737.1"/>
    <property type="molecule type" value="Genomic_DNA"/>
</dbReference>
<feature type="coiled-coil region" evidence="1">
    <location>
        <begin position="16"/>
        <end position="43"/>
    </location>
</feature>
<protein>
    <submittedName>
        <fullName evidence="2">Uncharacterized protein</fullName>
    </submittedName>
</protein>
<accession>A0A9E8S0N0</accession>
<keyword evidence="3" id="KW-1185">Reference proteome</keyword>
<evidence type="ECO:0000313" key="2">
    <source>
        <dbReference type="EMBL" id="WAA12737.1"/>
    </source>
</evidence>
<name>A0A9E8S0N0_9BACI</name>
<dbReference type="RefSeq" id="WP_275420867.1">
    <property type="nucleotide sequence ID" value="NZ_CP106877.1"/>
</dbReference>
<sequence>MQEQQEMITEKMVETYFQLSKKAKEIERELSNLKKRFNQYFDSTVGENRKGEIVFNHYILHRQIRVLEKYQEEEAIAKLEEKNLTDFIKVVKQVDTDKIKAAIELGLVDADFLSPYKKKKYSAAFHVKER</sequence>
<organism evidence="2 3">
    <name type="scientific">Fervidibacillus halotolerans</name>
    <dbReference type="NCBI Taxonomy" id="2980027"/>
    <lineage>
        <taxon>Bacteria</taxon>
        <taxon>Bacillati</taxon>
        <taxon>Bacillota</taxon>
        <taxon>Bacilli</taxon>
        <taxon>Bacillales</taxon>
        <taxon>Bacillaceae</taxon>
        <taxon>Fervidibacillus</taxon>
    </lineage>
</organism>